<organism evidence="1">
    <name type="scientific">Caldilineaceae bacterium SB0661_bin_32</name>
    <dbReference type="NCBI Taxonomy" id="2605255"/>
    <lineage>
        <taxon>Bacteria</taxon>
        <taxon>Bacillati</taxon>
        <taxon>Chloroflexota</taxon>
        <taxon>Caldilineae</taxon>
        <taxon>Caldilineales</taxon>
        <taxon>Caldilineaceae</taxon>
    </lineage>
</organism>
<protein>
    <recommendedName>
        <fullName evidence="2">HPr kinase/phosphorylase C-terminal domain-containing protein</fullName>
    </recommendedName>
</protein>
<reference evidence="1" key="1">
    <citation type="submission" date="2019-09" db="EMBL/GenBank/DDBJ databases">
        <title>Characterisation of the sponge microbiome using genome-centric metagenomics.</title>
        <authorList>
            <person name="Engelberts J.P."/>
            <person name="Robbins S.J."/>
            <person name="De Goeij J.M."/>
            <person name="Aranda M."/>
            <person name="Bell S.C."/>
            <person name="Webster N.S."/>
        </authorList>
    </citation>
    <scope>NUCLEOTIDE SEQUENCE</scope>
    <source>
        <strain evidence="1">SB0661_bin_32</strain>
    </source>
</reference>
<sequence>MHILRCKTGPLDLELHVEDFDILSFIEHTLPVGSVKAAPEATIRIHEKANCPQIHERASYDPTAIVYDLKNVTYVYYPHDSIYRVSVGNRARGLIDFKNSSAVWNMRRSIPAPRSAFHILVLDPLSLLLPSHGLQILHGAAVVSRQGATLLLGRSGSGKSSLGLLASHLNPDDEIRFLSDDTLFLDFTSDIVQVHPVHTGFGITSELLARLNIRDHNILQYGQGKAYLSHVPSQSQGPHKISRIIFLEKESAGPPSTKVTRLSREKTLLNLLDSQTTIGSPFLLERFNLLKRLTRQAPGISLRYAKYCNLDVLRTIVTED</sequence>
<name>A0A6B1D840_9CHLR</name>
<evidence type="ECO:0000313" key="1">
    <source>
        <dbReference type="EMBL" id="MYC95337.1"/>
    </source>
</evidence>
<accession>A0A6B1D840</accession>
<comment type="caution">
    <text evidence="1">The sequence shown here is derived from an EMBL/GenBank/DDBJ whole genome shotgun (WGS) entry which is preliminary data.</text>
</comment>
<evidence type="ECO:0008006" key="2">
    <source>
        <dbReference type="Google" id="ProtNLM"/>
    </source>
</evidence>
<dbReference type="EMBL" id="VXMH01000052">
    <property type="protein sequence ID" value="MYC95337.1"/>
    <property type="molecule type" value="Genomic_DNA"/>
</dbReference>
<proteinExistence type="predicted"/>
<dbReference type="SUPFAM" id="SSF53795">
    <property type="entry name" value="PEP carboxykinase-like"/>
    <property type="match status" value="1"/>
</dbReference>
<dbReference type="Gene3D" id="3.40.50.300">
    <property type="entry name" value="P-loop containing nucleotide triphosphate hydrolases"/>
    <property type="match status" value="1"/>
</dbReference>
<dbReference type="InterPro" id="IPR027417">
    <property type="entry name" value="P-loop_NTPase"/>
</dbReference>
<dbReference type="AlphaFoldDB" id="A0A6B1D840"/>
<gene>
    <name evidence="1" type="ORF">F4X14_10220</name>
</gene>